<name>E9CY88_COCPS</name>
<reference evidence="2" key="2">
    <citation type="submission" date="2010-03" db="EMBL/GenBank/DDBJ databases">
        <title>The genome sequence of Coccidioides posadasii strain Silveira.</title>
        <authorList>
            <consortium name="The Broad Institute Genome Sequencing Center for Infectious Disease"/>
            <person name="Neafsey D."/>
            <person name="Orbach M."/>
            <person name="Henn M.R."/>
            <person name="Cole G.T."/>
            <person name="Galgiani J."/>
            <person name="Gardner M.J."/>
            <person name="Kirkland T.N."/>
            <person name="Taylor J.W."/>
            <person name="Young S.K."/>
            <person name="Zeng Q."/>
            <person name="Koehrsen M."/>
            <person name="Alvarado L."/>
            <person name="Berlin A."/>
            <person name="Borenstein D."/>
            <person name="Chapman S.B."/>
            <person name="Chen Z."/>
            <person name="Engels R."/>
            <person name="Freedman E."/>
            <person name="Gellesch M."/>
            <person name="Goldberg J."/>
            <person name="Griggs A."/>
            <person name="Gujja S."/>
            <person name="Heilman E."/>
            <person name="Heiman D."/>
            <person name="Howarth C."/>
            <person name="Jen D."/>
            <person name="Larson L."/>
            <person name="Mehta T."/>
            <person name="Neiman D."/>
            <person name="Park D."/>
            <person name="Pearson M."/>
            <person name="Richards J."/>
            <person name="Roberts A."/>
            <person name="Saif S."/>
            <person name="Shea T."/>
            <person name="Shenoy N."/>
            <person name="Sisk P."/>
            <person name="Stolte C."/>
            <person name="Sykes S."/>
            <person name="Walk T."/>
            <person name="White J."/>
            <person name="Yandava C."/>
            <person name="Haas B."/>
            <person name="Nusbaum C."/>
            <person name="Birren B."/>
        </authorList>
    </citation>
    <scope>NUCLEOTIDE SEQUENCE [LARGE SCALE GENOMIC DNA]</scope>
    <source>
        <strain evidence="2">RMSCC 757 / Silveira</strain>
    </source>
</reference>
<protein>
    <submittedName>
        <fullName evidence="1">Predicted protein</fullName>
    </submittedName>
</protein>
<gene>
    <name evidence="1" type="ORF">CPSG_02758</name>
</gene>
<evidence type="ECO:0000313" key="1">
    <source>
        <dbReference type="EMBL" id="EFW20915.1"/>
    </source>
</evidence>
<reference evidence="2" key="1">
    <citation type="journal article" date="2010" name="Genome Res.">
        <title>Population genomic sequencing of Coccidioides fungi reveals recent hybridization and transposon control.</title>
        <authorList>
            <person name="Neafsey D.E."/>
            <person name="Barker B.M."/>
            <person name="Sharpton T.J."/>
            <person name="Stajich J.E."/>
            <person name="Park D.J."/>
            <person name="Whiston E."/>
            <person name="Hung C.-Y."/>
            <person name="McMahan C."/>
            <person name="White J."/>
            <person name="Sykes S."/>
            <person name="Heiman D."/>
            <person name="Young S."/>
            <person name="Zeng Q."/>
            <person name="Abouelleil A."/>
            <person name="Aftuck L."/>
            <person name="Bessette D."/>
            <person name="Brown A."/>
            <person name="FitzGerald M."/>
            <person name="Lui A."/>
            <person name="Macdonald J.P."/>
            <person name="Priest M."/>
            <person name="Orbach M.J."/>
            <person name="Galgiani J.N."/>
            <person name="Kirkland T.N."/>
            <person name="Cole G.T."/>
            <person name="Birren B.W."/>
            <person name="Henn M.R."/>
            <person name="Taylor J.W."/>
            <person name="Rounsley S.D."/>
        </authorList>
    </citation>
    <scope>NUCLEOTIDE SEQUENCE [LARGE SCALE GENOMIC DNA]</scope>
    <source>
        <strain evidence="2">RMSCC 757 / Silveira</strain>
    </source>
</reference>
<dbReference type="Proteomes" id="UP000002497">
    <property type="component" value="Unassembled WGS sequence"/>
</dbReference>
<dbReference type="EMBL" id="GL636488">
    <property type="protein sequence ID" value="EFW20915.1"/>
    <property type="molecule type" value="Genomic_DNA"/>
</dbReference>
<keyword evidence="2" id="KW-1185">Reference proteome</keyword>
<proteinExistence type="predicted"/>
<dbReference type="AlphaFoldDB" id="E9CY88"/>
<accession>E9CY88</accession>
<sequence>MVNGINIHPPPSKFIPRWPYPLGLSSGWSRALKCFRDAWKDASGGSAGVMEHLIRSGVKIGPENLSLEPGSANSFVNQVTRAHKLRNPIIAFDLRSRSAFWGVGGTPAIKTNLDHIPVSPSAHGRQSENNPMCSI</sequence>
<dbReference type="HOGENOM" id="CLU_1885575_0_0_1"/>
<evidence type="ECO:0000313" key="2">
    <source>
        <dbReference type="Proteomes" id="UP000002497"/>
    </source>
</evidence>
<organism evidence="2">
    <name type="scientific">Coccidioides posadasii (strain RMSCC 757 / Silveira)</name>
    <name type="common">Valley fever fungus</name>
    <dbReference type="NCBI Taxonomy" id="443226"/>
    <lineage>
        <taxon>Eukaryota</taxon>
        <taxon>Fungi</taxon>
        <taxon>Dikarya</taxon>
        <taxon>Ascomycota</taxon>
        <taxon>Pezizomycotina</taxon>
        <taxon>Eurotiomycetes</taxon>
        <taxon>Eurotiomycetidae</taxon>
        <taxon>Onygenales</taxon>
        <taxon>Onygenaceae</taxon>
        <taxon>Coccidioides</taxon>
    </lineage>
</organism>
<dbReference type="VEuPathDB" id="FungiDB:CPSG_02758"/>